<dbReference type="RefSeq" id="WP_025773801.1">
    <property type="nucleotide sequence ID" value="NZ_DF238840.1"/>
</dbReference>
<dbReference type="PANTHER" id="PTHR44591:SF3">
    <property type="entry name" value="RESPONSE REGULATORY DOMAIN-CONTAINING PROTEIN"/>
    <property type="match status" value="1"/>
</dbReference>
<evidence type="ECO:0000259" key="5">
    <source>
        <dbReference type="PROSITE" id="PS50110"/>
    </source>
</evidence>
<accession>A0A0S6UAU4</accession>
<sequence length="121" mass="13360">MTVLVVEDNPSNMRLTCDLLNAHGFHPLKAFSATEALEIVAQKIPDLILIDISLHGMDGLSLIKLLKNNPALKTVPIIVLTAHATKKTEEEAWNAGCDGFIVKPINTRLFPDQLRKYLSKS</sequence>
<dbReference type="SUPFAM" id="SSF52172">
    <property type="entry name" value="CheY-like"/>
    <property type="match status" value="1"/>
</dbReference>
<proteinExistence type="predicted"/>
<comment type="function">
    <text evidence="3">May play the central regulatory role in sporulation. It may be an element of the effector pathway responsible for the activation of sporulation genes in response to nutritional stress. Spo0A may act in concert with spo0H (a sigma factor) to control the expression of some genes that are critical to the sporulation process.</text>
</comment>
<dbReference type="SMART" id="SM00448">
    <property type="entry name" value="REC"/>
    <property type="match status" value="1"/>
</dbReference>
<gene>
    <name evidence="6" type="ORF">MTY_1411</name>
</gene>
<feature type="domain" description="Response regulatory" evidence="5">
    <location>
        <begin position="2"/>
        <end position="118"/>
    </location>
</feature>
<dbReference type="InterPro" id="IPR001789">
    <property type="entry name" value="Sig_transdc_resp-reg_receiver"/>
</dbReference>
<evidence type="ECO:0000313" key="6">
    <source>
        <dbReference type="EMBL" id="GAF26074.1"/>
    </source>
</evidence>
<evidence type="ECO:0000256" key="3">
    <source>
        <dbReference type="ARBA" id="ARBA00024867"/>
    </source>
</evidence>
<dbReference type="InterPro" id="IPR011006">
    <property type="entry name" value="CheY-like_superfamily"/>
</dbReference>
<keyword evidence="2 4" id="KW-0597">Phosphoprotein</keyword>
<evidence type="ECO:0000256" key="4">
    <source>
        <dbReference type="PROSITE-ProRule" id="PRU00169"/>
    </source>
</evidence>
<dbReference type="Gene3D" id="3.40.50.2300">
    <property type="match status" value="1"/>
</dbReference>
<organism evidence="6">
    <name type="scientific">Moorella thermoacetica Y72</name>
    <dbReference type="NCBI Taxonomy" id="1325331"/>
    <lineage>
        <taxon>Bacteria</taxon>
        <taxon>Bacillati</taxon>
        <taxon>Bacillota</taxon>
        <taxon>Clostridia</taxon>
        <taxon>Neomoorellales</taxon>
        <taxon>Neomoorellaceae</taxon>
        <taxon>Neomoorella</taxon>
    </lineage>
</organism>
<dbReference type="InterPro" id="IPR050595">
    <property type="entry name" value="Bact_response_regulator"/>
</dbReference>
<dbReference type="Pfam" id="PF00072">
    <property type="entry name" value="Response_reg"/>
    <property type="match status" value="1"/>
</dbReference>
<dbReference type="PANTHER" id="PTHR44591">
    <property type="entry name" value="STRESS RESPONSE REGULATOR PROTEIN 1"/>
    <property type="match status" value="1"/>
</dbReference>
<dbReference type="EMBL" id="DF238840">
    <property type="protein sequence ID" value="GAF26074.1"/>
    <property type="molecule type" value="Genomic_DNA"/>
</dbReference>
<dbReference type="Proteomes" id="UP000063718">
    <property type="component" value="Unassembled WGS sequence"/>
</dbReference>
<evidence type="ECO:0000256" key="2">
    <source>
        <dbReference type="ARBA" id="ARBA00022553"/>
    </source>
</evidence>
<name>A0A0S6UAU4_NEOTH</name>
<protein>
    <recommendedName>
        <fullName evidence="1">Stage 0 sporulation protein A homolog</fullName>
    </recommendedName>
</protein>
<dbReference type="GO" id="GO:0000160">
    <property type="term" value="P:phosphorelay signal transduction system"/>
    <property type="evidence" value="ECO:0007669"/>
    <property type="project" value="InterPro"/>
</dbReference>
<dbReference type="PROSITE" id="PS50110">
    <property type="entry name" value="RESPONSE_REGULATORY"/>
    <property type="match status" value="1"/>
</dbReference>
<dbReference type="AlphaFoldDB" id="A0A0S6UAU4"/>
<reference evidence="6" key="1">
    <citation type="journal article" date="2014" name="Gene">
        <title>Genome-guided analysis of transformation efficiency and carbon dioxide assimilation by Moorella thermoacetica Y72.</title>
        <authorList>
            <person name="Tsukahara K."/>
            <person name="Kita A."/>
            <person name="Nakashimada Y."/>
            <person name="Hoshino T."/>
            <person name="Murakami K."/>
        </authorList>
    </citation>
    <scope>NUCLEOTIDE SEQUENCE [LARGE SCALE GENOMIC DNA]</scope>
    <source>
        <strain evidence="6">Y72</strain>
    </source>
</reference>
<evidence type="ECO:0000256" key="1">
    <source>
        <dbReference type="ARBA" id="ARBA00018672"/>
    </source>
</evidence>
<feature type="modified residue" description="4-aspartylphosphate" evidence="4">
    <location>
        <position position="51"/>
    </location>
</feature>